<keyword evidence="2" id="KW-0472">Membrane</keyword>
<feature type="compositionally biased region" description="Low complexity" evidence="1">
    <location>
        <begin position="232"/>
        <end position="243"/>
    </location>
</feature>
<feature type="region of interest" description="Disordered" evidence="1">
    <location>
        <begin position="199"/>
        <end position="220"/>
    </location>
</feature>
<keyword evidence="2" id="KW-1133">Transmembrane helix</keyword>
<protein>
    <recommendedName>
        <fullName evidence="3">Transposase Tc1-like domain-containing protein</fullName>
    </recommendedName>
</protein>
<dbReference type="GO" id="GO:0003677">
    <property type="term" value="F:DNA binding"/>
    <property type="evidence" value="ECO:0007669"/>
    <property type="project" value="InterPro"/>
</dbReference>
<sequence>MRGNMLNKSRCGRPHKLSDRDARAIVRKVKENLKISTPNLADQIATANGKKVHPETVLRILRSGGYNCRVSRKRNCTSHLIICYCEGGSDLSVNHATFVSGRFRNLLSDTKHPNRTHNNTKEVKATPSPLKDDDSMVGTEAAVLFIVVIVVLSVIGMVIYFIRKFDQLNRSIPTYRYSSLKTEINGYGPDDKNESQALVNVSTEEEDDYDEEEQDVEVSPPTLLVLSQTVMPSKSVNSSVPVVQDGKIASTPSLPKSGESSVDSDDELLQ</sequence>
<dbReference type="AlphaFoldDB" id="A0A8X7C6F2"/>
<organism evidence="4 5">
    <name type="scientific">Trichonephila inaurata madagascariensis</name>
    <dbReference type="NCBI Taxonomy" id="2747483"/>
    <lineage>
        <taxon>Eukaryota</taxon>
        <taxon>Metazoa</taxon>
        <taxon>Ecdysozoa</taxon>
        <taxon>Arthropoda</taxon>
        <taxon>Chelicerata</taxon>
        <taxon>Arachnida</taxon>
        <taxon>Araneae</taxon>
        <taxon>Araneomorphae</taxon>
        <taxon>Entelegynae</taxon>
        <taxon>Araneoidea</taxon>
        <taxon>Nephilidae</taxon>
        <taxon>Trichonephila</taxon>
        <taxon>Trichonephila inaurata</taxon>
    </lineage>
</organism>
<keyword evidence="5" id="KW-1185">Reference proteome</keyword>
<proteinExistence type="predicted"/>
<dbReference type="InterPro" id="IPR002492">
    <property type="entry name" value="Transposase_Tc1-like"/>
</dbReference>
<dbReference type="GO" id="GO:0015074">
    <property type="term" value="P:DNA integration"/>
    <property type="evidence" value="ECO:0007669"/>
    <property type="project" value="InterPro"/>
</dbReference>
<evidence type="ECO:0000313" key="4">
    <source>
        <dbReference type="EMBL" id="GFY55623.1"/>
    </source>
</evidence>
<dbReference type="EMBL" id="BMAV01010503">
    <property type="protein sequence ID" value="GFY55623.1"/>
    <property type="molecule type" value="Genomic_DNA"/>
</dbReference>
<keyword evidence="2" id="KW-0812">Transmembrane</keyword>
<feature type="compositionally biased region" description="Acidic residues" evidence="1">
    <location>
        <begin position="203"/>
        <end position="216"/>
    </location>
</feature>
<evidence type="ECO:0000256" key="2">
    <source>
        <dbReference type="SAM" id="Phobius"/>
    </source>
</evidence>
<feature type="compositionally biased region" description="Polar residues" evidence="1">
    <location>
        <begin position="250"/>
        <end position="261"/>
    </location>
</feature>
<feature type="domain" description="Transposase Tc1-like" evidence="3">
    <location>
        <begin position="23"/>
        <end position="74"/>
    </location>
</feature>
<dbReference type="Proteomes" id="UP000886998">
    <property type="component" value="Unassembled WGS sequence"/>
</dbReference>
<evidence type="ECO:0000313" key="5">
    <source>
        <dbReference type="Proteomes" id="UP000886998"/>
    </source>
</evidence>
<feature type="transmembrane region" description="Helical" evidence="2">
    <location>
        <begin position="141"/>
        <end position="162"/>
    </location>
</feature>
<feature type="region of interest" description="Disordered" evidence="1">
    <location>
        <begin position="232"/>
        <end position="270"/>
    </location>
</feature>
<feature type="region of interest" description="Disordered" evidence="1">
    <location>
        <begin position="109"/>
        <end position="132"/>
    </location>
</feature>
<comment type="caution">
    <text evidence="4">The sequence shown here is derived from an EMBL/GenBank/DDBJ whole genome shotgun (WGS) entry which is preliminary data.</text>
</comment>
<evidence type="ECO:0000256" key="1">
    <source>
        <dbReference type="SAM" id="MobiDB-lite"/>
    </source>
</evidence>
<dbReference type="Pfam" id="PF01498">
    <property type="entry name" value="HTH_Tnp_Tc3_2"/>
    <property type="match status" value="1"/>
</dbReference>
<evidence type="ECO:0000259" key="3">
    <source>
        <dbReference type="Pfam" id="PF01498"/>
    </source>
</evidence>
<dbReference type="GO" id="GO:0006313">
    <property type="term" value="P:DNA transposition"/>
    <property type="evidence" value="ECO:0007669"/>
    <property type="project" value="InterPro"/>
</dbReference>
<gene>
    <name evidence="4" type="primary">AVEN_42831_1</name>
    <name evidence="4" type="ORF">TNIN_423241</name>
</gene>
<dbReference type="OrthoDB" id="6428778at2759"/>
<name>A0A8X7C6F2_9ARAC</name>
<feature type="compositionally biased region" description="Basic and acidic residues" evidence="1">
    <location>
        <begin position="119"/>
        <end position="132"/>
    </location>
</feature>
<reference evidence="4" key="1">
    <citation type="submission" date="2020-08" db="EMBL/GenBank/DDBJ databases">
        <title>Multicomponent nature underlies the extraordinary mechanical properties of spider dragline silk.</title>
        <authorList>
            <person name="Kono N."/>
            <person name="Nakamura H."/>
            <person name="Mori M."/>
            <person name="Yoshida Y."/>
            <person name="Ohtoshi R."/>
            <person name="Malay A.D."/>
            <person name="Moran D.A.P."/>
            <person name="Tomita M."/>
            <person name="Numata K."/>
            <person name="Arakawa K."/>
        </authorList>
    </citation>
    <scope>NUCLEOTIDE SEQUENCE</scope>
</reference>
<accession>A0A8X7C6F2</accession>